<evidence type="ECO:0000256" key="4">
    <source>
        <dbReference type="ARBA" id="ARBA00023136"/>
    </source>
</evidence>
<dbReference type="Proteomes" id="UP000256645">
    <property type="component" value="Unassembled WGS sequence"/>
</dbReference>
<feature type="transmembrane region" description="Helical" evidence="5">
    <location>
        <begin position="172"/>
        <end position="196"/>
    </location>
</feature>
<feature type="transmembrane region" description="Helical" evidence="5">
    <location>
        <begin position="237"/>
        <end position="256"/>
    </location>
</feature>
<dbReference type="OrthoDB" id="2585655at2759"/>
<accession>A0A3D8R743</accession>
<feature type="transmembrane region" description="Helical" evidence="5">
    <location>
        <begin position="417"/>
        <end position="440"/>
    </location>
</feature>
<dbReference type="SUPFAM" id="SSF103473">
    <property type="entry name" value="MFS general substrate transporter"/>
    <property type="match status" value="1"/>
</dbReference>
<comment type="subcellular location">
    <subcellularLocation>
        <location evidence="1">Membrane</location>
        <topology evidence="1">Multi-pass membrane protein</topology>
    </subcellularLocation>
</comment>
<keyword evidence="8" id="KW-1185">Reference proteome</keyword>
<dbReference type="InterPro" id="IPR011701">
    <property type="entry name" value="MFS"/>
</dbReference>
<feature type="transmembrane region" description="Helical" evidence="5">
    <location>
        <begin position="300"/>
        <end position="323"/>
    </location>
</feature>
<dbReference type="PANTHER" id="PTHR23502">
    <property type="entry name" value="MAJOR FACILITATOR SUPERFAMILY"/>
    <property type="match status" value="1"/>
</dbReference>
<dbReference type="PROSITE" id="PS50850">
    <property type="entry name" value="MFS"/>
    <property type="match status" value="1"/>
</dbReference>
<feature type="transmembrane region" description="Helical" evidence="5">
    <location>
        <begin position="149"/>
        <end position="166"/>
    </location>
</feature>
<keyword evidence="2 5" id="KW-0812">Transmembrane</keyword>
<keyword evidence="3 5" id="KW-1133">Transmembrane helix</keyword>
<keyword evidence="4 5" id="KW-0472">Membrane</keyword>
<feature type="transmembrane region" description="Helical" evidence="5">
    <location>
        <begin position="483"/>
        <end position="504"/>
    </location>
</feature>
<name>A0A3D8R743_9HELO</name>
<feature type="transmembrane region" description="Helical" evidence="5">
    <location>
        <begin position="208"/>
        <end position="231"/>
    </location>
</feature>
<dbReference type="Pfam" id="PF07690">
    <property type="entry name" value="MFS_1"/>
    <property type="match status" value="1"/>
</dbReference>
<dbReference type="STRING" id="1849047.A0A3D8R743"/>
<reference evidence="7 8" key="1">
    <citation type="journal article" date="2018" name="IMA Fungus">
        <title>IMA Genome-F 9: Draft genome sequence of Annulohypoxylon stygium, Aspergillus mulundensis, Berkeleyomyces basicola (syn. Thielaviopsis basicola), Ceratocystis smalleyi, two Cercospora beticola strains, Coleophoma cylindrospora, Fusarium fracticaudum, Phialophora cf. hyalina, and Morchella septimelata.</title>
        <authorList>
            <person name="Wingfield B.D."/>
            <person name="Bills G.F."/>
            <person name="Dong Y."/>
            <person name="Huang W."/>
            <person name="Nel W.J."/>
            <person name="Swalarsk-Parry B.S."/>
            <person name="Vaghefi N."/>
            <person name="Wilken P.M."/>
            <person name="An Z."/>
            <person name="de Beer Z.W."/>
            <person name="De Vos L."/>
            <person name="Chen L."/>
            <person name="Duong T.A."/>
            <person name="Gao Y."/>
            <person name="Hammerbacher A."/>
            <person name="Kikkert J.R."/>
            <person name="Li Y."/>
            <person name="Li H."/>
            <person name="Li K."/>
            <person name="Li Q."/>
            <person name="Liu X."/>
            <person name="Ma X."/>
            <person name="Naidoo K."/>
            <person name="Pethybridge S.J."/>
            <person name="Sun J."/>
            <person name="Steenkamp E.T."/>
            <person name="van der Nest M.A."/>
            <person name="van Wyk S."/>
            <person name="Wingfield M.J."/>
            <person name="Xiong C."/>
            <person name="Yue Q."/>
            <person name="Zhang X."/>
        </authorList>
    </citation>
    <scope>NUCLEOTIDE SEQUENCE [LARGE SCALE GENOMIC DNA]</scope>
    <source>
        <strain evidence="7 8">BP6252</strain>
    </source>
</reference>
<feature type="transmembrane region" description="Helical" evidence="5">
    <location>
        <begin position="343"/>
        <end position="362"/>
    </location>
</feature>
<dbReference type="AlphaFoldDB" id="A0A3D8R743"/>
<dbReference type="GO" id="GO:0022857">
    <property type="term" value="F:transmembrane transporter activity"/>
    <property type="evidence" value="ECO:0007669"/>
    <property type="project" value="InterPro"/>
</dbReference>
<proteinExistence type="predicted"/>
<feature type="domain" description="Major facilitator superfamily (MFS) profile" evidence="6">
    <location>
        <begin position="83"/>
        <end position="507"/>
    </location>
</feature>
<dbReference type="EMBL" id="PDLM01000009">
    <property type="protein sequence ID" value="RDW69806.1"/>
    <property type="molecule type" value="Genomic_DNA"/>
</dbReference>
<evidence type="ECO:0000313" key="7">
    <source>
        <dbReference type="EMBL" id="RDW69806.1"/>
    </source>
</evidence>
<comment type="caution">
    <text evidence="7">The sequence shown here is derived from an EMBL/GenBank/DDBJ whole genome shotgun (WGS) entry which is preliminary data.</text>
</comment>
<gene>
    <name evidence="7" type="ORF">BP6252_08826</name>
</gene>
<evidence type="ECO:0000256" key="3">
    <source>
        <dbReference type="ARBA" id="ARBA00022989"/>
    </source>
</evidence>
<feature type="transmembrane region" description="Helical" evidence="5">
    <location>
        <begin position="84"/>
        <end position="106"/>
    </location>
</feature>
<dbReference type="InterPro" id="IPR036259">
    <property type="entry name" value="MFS_trans_sf"/>
</dbReference>
<dbReference type="PANTHER" id="PTHR23502:SF2">
    <property type="entry name" value="TRANSPORTER, PUTATIVE (AFU_ORTHOLOGUE AFUA_2G08910)-RELATED"/>
    <property type="match status" value="1"/>
</dbReference>
<evidence type="ECO:0000256" key="1">
    <source>
        <dbReference type="ARBA" id="ARBA00004141"/>
    </source>
</evidence>
<dbReference type="InterPro" id="IPR020846">
    <property type="entry name" value="MFS_dom"/>
</dbReference>
<organism evidence="7 8">
    <name type="scientific">Coleophoma cylindrospora</name>
    <dbReference type="NCBI Taxonomy" id="1849047"/>
    <lineage>
        <taxon>Eukaryota</taxon>
        <taxon>Fungi</taxon>
        <taxon>Dikarya</taxon>
        <taxon>Ascomycota</taxon>
        <taxon>Pezizomycotina</taxon>
        <taxon>Leotiomycetes</taxon>
        <taxon>Helotiales</taxon>
        <taxon>Dermateaceae</taxon>
        <taxon>Coleophoma</taxon>
    </lineage>
</organism>
<feature type="transmembrane region" description="Helical" evidence="5">
    <location>
        <begin position="452"/>
        <end position="471"/>
    </location>
</feature>
<evidence type="ECO:0000256" key="2">
    <source>
        <dbReference type="ARBA" id="ARBA00022692"/>
    </source>
</evidence>
<feature type="transmembrane region" description="Helical" evidence="5">
    <location>
        <begin position="118"/>
        <end position="137"/>
    </location>
</feature>
<sequence length="511" mass="55893">MSITRESDAIALSGISKVPVAEDIEISSKNTAEDTDCDKNSAEVSQETRAYILERHGTLNLIPFPSADPEDPYNWPAWRKNLNLAMVAFHAMTATFVAASIIPAFQQLSQELGKSLQATSYLASCQIIVIGAAVMFWKPISARYGRRPVFILSTAVACVCNIGAANCHSYGALIAVRVIGAFFLCPPAGIGSGVVHEMFFAHERGRKMGIWTLCATLGPPGGPFIFGFVAQHLGWRWIFWICAIMNGAQALCYLFFGSETLYMPSAVLSHKKSYTQSLFDFRRIDPEPLTGKDFYGPLFLLRYTSIIVPTISYTISFAFVSVLMAIEIPQLMGQKFELNAQQIGLQFAGMIIGCVIGEQIGGPMSDFFMNRRAKVLGARPPPAYRLWSCYLGILTVIAGIVIFMVQLQNAEPLHWNVTPIVGVAIASFGLQIMTTVLITYMVDSNPSHSSSIGVGVEFVRQTWGFIGPFWFPNMFASLGLPGSAGLMVGIVLLCSMLPVAILQFRGLSVRK</sequence>
<dbReference type="GO" id="GO:0005886">
    <property type="term" value="C:plasma membrane"/>
    <property type="evidence" value="ECO:0007669"/>
    <property type="project" value="TreeGrafter"/>
</dbReference>
<protein>
    <recommendedName>
        <fullName evidence="6">Major facilitator superfamily (MFS) profile domain-containing protein</fullName>
    </recommendedName>
</protein>
<evidence type="ECO:0000313" key="8">
    <source>
        <dbReference type="Proteomes" id="UP000256645"/>
    </source>
</evidence>
<feature type="transmembrane region" description="Helical" evidence="5">
    <location>
        <begin position="383"/>
        <end position="405"/>
    </location>
</feature>
<dbReference type="Gene3D" id="1.20.1250.20">
    <property type="entry name" value="MFS general substrate transporter like domains"/>
    <property type="match status" value="1"/>
</dbReference>
<evidence type="ECO:0000256" key="5">
    <source>
        <dbReference type="SAM" id="Phobius"/>
    </source>
</evidence>
<evidence type="ECO:0000259" key="6">
    <source>
        <dbReference type="PROSITE" id="PS50850"/>
    </source>
</evidence>